<dbReference type="Proteomes" id="UP000247409">
    <property type="component" value="Unassembled WGS sequence"/>
</dbReference>
<accession>A0A2V3IE38</accession>
<name>A0A2V3IE38_9FLOR</name>
<evidence type="ECO:0000313" key="7">
    <source>
        <dbReference type="Proteomes" id="UP000247409"/>
    </source>
</evidence>
<dbReference type="PANTHER" id="PTHR10245:SF15">
    <property type="entry name" value="ENDOTHELIAL DIFFERENTIATION-RELATED FACTOR 1"/>
    <property type="match status" value="1"/>
</dbReference>
<dbReference type="STRING" id="448386.A0A2V3IE38"/>
<dbReference type="Pfam" id="PF08523">
    <property type="entry name" value="MBF1"/>
    <property type="match status" value="1"/>
</dbReference>
<keyword evidence="3" id="KW-0804">Transcription</keyword>
<evidence type="ECO:0000256" key="2">
    <source>
        <dbReference type="ARBA" id="ARBA00023125"/>
    </source>
</evidence>
<dbReference type="InterPro" id="IPR013729">
    <property type="entry name" value="MBF1_N"/>
</dbReference>
<sequence>MSHQDWDKVVIRPKASSSKKPEPGAGGTPTEKKFAAGSNAKRGDANMAKLDADNENLSHKRVGLTLGKAIQKARAEKKMTQADLAKAINEKPAVVNQYENGKALPNGQIIVKIERALGTKLPRQPKK</sequence>
<dbReference type="EMBL" id="NBIV01000313">
    <property type="protein sequence ID" value="PXF40311.1"/>
    <property type="molecule type" value="Genomic_DNA"/>
</dbReference>
<evidence type="ECO:0000259" key="5">
    <source>
        <dbReference type="PROSITE" id="PS50943"/>
    </source>
</evidence>
<comment type="caution">
    <text evidence="6">The sequence shown here is derived from an EMBL/GenBank/DDBJ whole genome shotgun (WGS) entry which is preliminary data.</text>
</comment>
<keyword evidence="2" id="KW-0238">DNA-binding</keyword>
<dbReference type="SMART" id="SM00530">
    <property type="entry name" value="HTH_XRE"/>
    <property type="match status" value="1"/>
</dbReference>
<protein>
    <submittedName>
        <fullName evidence="6">Multiprotein-bridging factor 1b</fullName>
    </submittedName>
</protein>
<keyword evidence="1" id="KW-0805">Transcription regulation</keyword>
<evidence type="ECO:0000256" key="3">
    <source>
        <dbReference type="ARBA" id="ARBA00023163"/>
    </source>
</evidence>
<dbReference type="AlphaFoldDB" id="A0A2V3IE38"/>
<reference evidence="6 7" key="1">
    <citation type="journal article" date="2018" name="Mol. Biol. Evol.">
        <title>Analysis of the draft genome of the red seaweed Gracilariopsis chorda provides insights into genome size evolution in Rhodophyta.</title>
        <authorList>
            <person name="Lee J."/>
            <person name="Yang E.C."/>
            <person name="Graf L."/>
            <person name="Yang J.H."/>
            <person name="Qiu H."/>
            <person name="Zel Zion U."/>
            <person name="Chan C.X."/>
            <person name="Stephens T.G."/>
            <person name="Weber A.P.M."/>
            <person name="Boo G.H."/>
            <person name="Boo S.M."/>
            <person name="Kim K.M."/>
            <person name="Shin Y."/>
            <person name="Jung M."/>
            <person name="Lee S.J."/>
            <person name="Yim H.S."/>
            <person name="Lee J.H."/>
            <person name="Bhattacharya D."/>
            <person name="Yoon H.S."/>
        </authorList>
    </citation>
    <scope>NUCLEOTIDE SEQUENCE [LARGE SCALE GENOMIC DNA]</scope>
    <source>
        <strain evidence="6 7">SKKU-2015</strain>
        <tissue evidence="6">Whole body</tissue>
    </source>
</reference>
<dbReference type="CDD" id="cd00093">
    <property type="entry name" value="HTH_XRE"/>
    <property type="match status" value="1"/>
</dbReference>
<dbReference type="GO" id="GO:0003677">
    <property type="term" value="F:DNA binding"/>
    <property type="evidence" value="ECO:0007669"/>
    <property type="project" value="UniProtKB-KW"/>
</dbReference>
<organism evidence="6 7">
    <name type="scientific">Gracilariopsis chorda</name>
    <dbReference type="NCBI Taxonomy" id="448386"/>
    <lineage>
        <taxon>Eukaryota</taxon>
        <taxon>Rhodophyta</taxon>
        <taxon>Florideophyceae</taxon>
        <taxon>Rhodymeniophycidae</taxon>
        <taxon>Gracilariales</taxon>
        <taxon>Gracilariaceae</taxon>
        <taxon>Gracilariopsis</taxon>
    </lineage>
</organism>
<gene>
    <name evidence="6" type="ORF">BWQ96_09967</name>
</gene>
<keyword evidence="7" id="KW-1185">Reference proteome</keyword>
<dbReference type="PANTHER" id="PTHR10245">
    <property type="entry name" value="ENDOTHELIAL DIFFERENTIATION-RELATED FACTOR 1 MULTIPROTEIN BRIDGING FACTOR 1"/>
    <property type="match status" value="1"/>
</dbReference>
<feature type="region of interest" description="Disordered" evidence="4">
    <location>
        <begin position="1"/>
        <end position="43"/>
    </location>
</feature>
<dbReference type="SUPFAM" id="SSF47413">
    <property type="entry name" value="lambda repressor-like DNA-binding domains"/>
    <property type="match status" value="1"/>
</dbReference>
<dbReference type="InterPro" id="IPR010982">
    <property type="entry name" value="Lambda_DNA-bd_dom_sf"/>
</dbReference>
<feature type="domain" description="HTH cro/C1-type" evidence="5">
    <location>
        <begin position="70"/>
        <end position="124"/>
    </location>
</feature>
<dbReference type="FunFam" id="1.10.260.40:FF:000018">
    <property type="entry name" value="Multiprotein bridging factor 1"/>
    <property type="match status" value="1"/>
</dbReference>
<dbReference type="InterPro" id="IPR001387">
    <property type="entry name" value="Cro/C1-type_HTH"/>
</dbReference>
<evidence type="ECO:0000313" key="6">
    <source>
        <dbReference type="EMBL" id="PXF40311.1"/>
    </source>
</evidence>
<feature type="compositionally biased region" description="Basic and acidic residues" evidence="4">
    <location>
        <begin position="1"/>
        <end position="10"/>
    </location>
</feature>
<dbReference type="OrthoDB" id="10253401at2759"/>
<proteinExistence type="predicted"/>
<dbReference type="GO" id="GO:0005634">
    <property type="term" value="C:nucleus"/>
    <property type="evidence" value="ECO:0007669"/>
    <property type="project" value="TreeGrafter"/>
</dbReference>
<evidence type="ECO:0000256" key="1">
    <source>
        <dbReference type="ARBA" id="ARBA00023015"/>
    </source>
</evidence>
<evidence type="ECO:0000256" key="4">
    <source>
        <dbReference type="SAM" id="MobiDB-lite"/>
    </source>
</evidence>
<dbReference type="Pfam" id="PF01381">
    <property type="entry name" value="HTH_3"/>
    <property type="match status" value="1"/>
</dbReference>
<dbReference type="Gene3D" id="1.10.260.40">
    <property type="entry name" value="lambda repressor-like DNA-binding domains"/>
    <property type="match status" value="1"/>
</dbReference>
<dbReference type="PROSITE" id="PS50943">
    <property type="entry name" value="HTH_CROC1"/>
    <property type="match status" value="1"/>
</dbReference>